<dbReference type="Pfam" id="PF00881">
    <property type="entry name" value="Nitroreductase"/>
    <property type="match status" value="1"/>
</dbReference>
<dbReference type="SUPFAM" id="SSF55469">
    <property type="entry name" value="FMN-dependent nitroreductase-like"/>
    <property type="match status" value="1"/>
</dbReference>
<dbReference type="RefSeq" id="WP_349140165.1">
    <property type="nucleotide sequence ID" value="NZ_JBBMFT010000004.1"/>
</dbReference>
<dbReference type="PANTHER" id="PTHR23026">
    <property type="entry name" value="NADPH NITROREDUCTASE"/>
    <property type="match status" value="1"/>
</dbReference>
<accession>A0ABV1EPJ0</accession>
<sequence length="174" mass="19310">MNEAMNVLLQRRSCRNYKPEQIKEEELQAVLQAGVYAPTAGGRQSPIIVAVQDKDTIDQLRQMNAQIMGNPEADPFYGAPTVLIVLADLNSANRVYDGSCVMDNLMNAAEAVGLGSCWIHRAKQEFESDEGKALLKKWGVEGEYEGVGHCVLGYWAEEKPAPAPRKDGYVYYVR</sequence>
<dbReference type="InterPro" id="IPR000415">
    <property type="entry name" value="Nitroreductase-like"/>
</dbReference>
<feature type="domain" description="Nitroreductase" evidence="2">
    <location>
        <begin position="9"/>
        <end position="154"/>
    </location>
</feature>
<dbReference type="InterPro" id="IPR050627">
    <property type="entry name" value="Nitroreductase/BluB"/>
</dbReference>
<keyword evidence="1" id="KW-0520">NAD</keyword>
<dbReference type="PANTHER" id="PTHR23026:SF125">
    <property type="entry name" value="OXYGEN-INSENSITIVE NAD(P)H NITROREDUCTASE"/>
    <property type="match status" value="1"/>
</dbReference>
<proteinExistence type="predicted"/>
<dbReference type="Gene3D" id="3.40.109.10">
    <property type="entry name" value="NADH Oxidase"/>
    <property type="match status" value="1"/>
</dbReference>
<evidence type="ECO:0000259" key="2">
    <source>
        <dbReference type="Pfam" id="PF00881"/>
    </source>
</evidence>
<reference evidence="3 4" key="1">
    <citation type="submission" date="2024-03" db="EMBL/GenBank/DDBJ databases">
        <title>Human intestinal bacterial collection.</title>
        <authorList>
            <person name="Pauvert C."/>
            <person name="Hitch T.C.A."/>
            <person name="Clavel T."/>
        </authorList>
    </citation>
    <scope>NUCLEOTIDE SEQUENCE [LARGE SCALE GENOMIC DNA]</scope>
    <source>
        <strain evidence="3 4">CLA-AP-H34</strain>
    </source>
</reference>
<comment type="caution">
    <text evidence="3">The sequence shown here is derived from an EMBL/GenBank/DDBJ whole genome shotgun (WGS) entry which is preliminary data.</text>
</comment>
<dbReference type="Proteomes" id="UP001440599">
    <property type="component" value="Unassembled WGS sequence"/>
</dbReference>
<name>A0ABV1EPJ0_9FIRM</name>
<evidence type="ECO:0000256" key="1">
    <source>
        <dbReference type="ARBA" id="ARBA00023027"/>
    </source>
</evidence>
<organism evidence="3 4">
    <name type="scientific">Flavonifractor hominis</name>
    <dbReference type="NCBI Taxonomy" id="3133178"/>
    <lineage>
        <taxon>Bacteria</taxon>
        <taxon>Bacillati</taxon>
        <taxon>Bacillota</taxon>
        <taxon>Clostridia</taxon>
        <taxon>Eubacteriales</taxon>
        <taxon>Oscillospiraceae</taxon>
        <taxon>Flavonifractor</taxon>
    </lineage>
</organism>
<dbReference type="CDD" id="cd02136">
    <property type="entry name" value="PnbA_NfnB-like"/>
    <property type="match status" value="1"/>
</dbReference>
<evidence type="ECO:0000313" key="4">
    <source>
        <dbReference type="Proteomes" id="UP001440599"/>
    </source>
</evidence>
<gene>
    <name evidence="3" type="ORF">WMO45_08250</name>
</gene>
<evidence type="ECO:0000313" key="3">
    <source>
        <dbReference type="EMBL" id="MEQ2456510.1"/>
    </source>
</evidence>
<protein>
    <submittedName>
        <fullName evidence="3">Nitroreductase</fullName>
    </submittedName>
</protein>
<keyword evidence="4" id="KW-1185">Reference proteome</keyword>
<dbReference type="InterPro" id="IPR029479">
    <property type="entry name" value="Nitroreductase"/>
</dbReference>
<dbReference type="EMBL" id="JBBMFT010000004">
    <property type="protein sequence ID" value="MEQ2456510.1"/>
    <property type="molecule type" value="Genomic_DNA"/>
</dbReference>